<gene>
    <name evidence="2" type="ORF">BDW02DRAFT_573541</name>
</gene>
<keyword evidence="3" id="KW-1185">Reference proteome</keyword>
<name>A0A6A5JZW5_9PLEO</name>
<feature type="domain" description="DUF6604" evidence="1">
    <location>
        <begin position="5"/>
        <end position="246"/>
    </location>
</feature>
<evidence type="ECO:0000313" key="3">
    <source>
        <dbReference type="Proteomes" id="UP000800040"/>
    </source>
</evidence>
<dbReference type="EMBL" id="ML975418">
    <property type="protein sequence ID" value="KAF1829921.1"/>
    <property type="molecule type" value="Genomic_DNA"/>
</dbReference>
<dbReference type="InterPro" id="IPR046539">
    <property type="entry name" value="DUF6604"/>
</dbReference>
<dbReference type="Pfam" id="PF20253">
    <property type="entry name" value="DUF6604"/>
    <property type="match status" value="1"/>
</dbReference>
<proteinExistence type="predicted"/>
<evidence type="ECO:0000259" key="1">
    <source>
        <dbReference type="Pfam" id="PF20253"/>
    </source>
</evidence>
<protein>
    <recommendedName>
        <fullName evidence="1">DUF6604 domain-containing protein</fullName>
    </recommendedName>
</protein>
<dbReference type="Proteomes" id="UP000800040">
    <property type="component" value="Unassembled WGS sequence"/>
</dbReference>
<sequence>MEQYQSYKRCTKVALDWLWSSSVQTVDGGSCASSSRQGFKFKTTSDIVAAATTICGARTQVPLYVITALRDAIKHRWKVFNAFASTKREAGSDVGEHRAANERHKAFIMRLQKTLDILRPLEEKVAGRSRQNSVPNKIEQLNYFQPLNLVEEDAGGAEFSSDYTPDVDKAEAADPVKQLSEPLTVEDGFLGDDEFGEYCVLSFLMNELDTILETTNKYWSAAAKGEMPLPVAAWLTTVALHAVQRLFTRYHTFAPDYNVLVTKWFKHREMWGMRLRFKDVPALSTEEGPFFQGIALWYHGHLINNCRTLEEYAKIVPTAGSRQNALQLIPKPTAALDPLSYSDVYDNAMDKMQESMRLGCITSRGIAKLEPAEELQYACEPLLPLLNATLADVSEPVPLHLVFGYELLLSSFKTALWHDGIPNKQNFRLSALRLAMQVREAVEAALDSALFACSCNTCILRILRVGLQDTGTRLDAYIREVRFDLYYQAPWTAGSHMVEIISFAMFEGQNLCLSSGLVCALLHLYNALLHVTPPIPRVAALDRFCDTFHSEFFLGVRPKSHFPSHFRRAMGGKLAKTGQQRSDENRHSRIALPKTEQRVASVNKGVSLFYDMNSNAYGPTAEMWKVAYYRSEKKHLSSQEHRSMLLELHSAPFNVALGKLKDAVLCEFTGTLPVARLNFFAVHTYCAGIMRELNERLYKGTLHGADMVDVILNGIVDHLVDGTRKDFLEHWVPMKMMRQVFGELDVDESLERFVWDV</sequence>
<dbReference type="PANTHER" id="PTHR38795">
    <property type="entry name" value="DUF6604 DOMAIN-CONTAINING PROTEIN"/>
    <property type="match status" value="1"/>
</dbReference>
<dbReference type="PANTHER" id="PTHR38795:SF1">
    <property type="entry name" value="DUF6604 DOMAIN-CONTAINING PROTEIN"/>
    <property type="match status" value="1"/>
</dbReference>
<dbReference type="AlphaFoldDB" id="A0A6A5JZW5"/>
<organism evidence="2 3">
    <name type="scientific">Decorospora gaudefroyi</name>
    <dbReference type="NCBI Taxonomy" id="184978"/>
    <lineage>
        <taxon>Eukaryota</taxon>
        <taxon>Fungi</taxon>
        <taxon>Dikarya</taxon>
        <taxon>Ascomycota</taxon>
        <taxon>Pezizomycotina</taxon>
        <taxon>Dothideomycetes</taxon>
        <taxon>Pleosporomycetidae</taxon>
        <taxon>Pleosporales</taxon>
        <taxon>Pleosporineae</taxon>
        <taxon>Pleosporaceae</taxon>
        <taxon>Decorospora</taxon>
    </lineage>
</organism>
<dbReference type="OrthoDB" id="4821062at2759"/>
<evidence type="ECO:0000313" key="2">
    <source>
        <dbReference type="EMBL" id="KAF1829921.1"/>
    </source>
</evidence>
<accession>A0A6A5JZW5</accession>
<reference evidence="2" key="1">
    <citation type="submission" date="2020-01" db="EMBL/GenBank/DDBJ databases">
        <authorList>
            <consortium name="DOE Joint Genome Institute"/>
            <person name="Haridas S."/>
            <person name="Albert R."/>
            <person name="Binder M."/>
            <person name="Bloem J."/>
            <person name="Labutti K."/>
            <person name="Salamov A."/>
            <person name="Andreopoulos B."/>
            <person name="Baker S.E."/>
            <person name="Barry K."/>
            <person name="Bills G."/>
            <person name="Bluhm B.H."/>
            <person name="Cannon C."/>
            <person name="Castanera R."/>
            <person name="Culley D.E."/>
            <person name="Daum C."/>
            <person name="Ezra D."/>
            <person name="Gonzalez J.B."/>
            <person name="Henrissat B."/>
            <person name="Kuo A."/>
            <person name="Liang C."/>
            <person name="Lipzen A."/>
            <person name="Lutzoni F."/>
            <person name="Magnuson J."/>
            <person name="Mondo S."/>
            <person name="Nolan M."/>
            <person name="Ohm R."/>
            <person name="Pangilinan J."/>
            <person name="Park H.-J."/>
            <person name="Ramirez L."/>
            <person name="Alfaro M."/>
            <person name="Sun H."/>
            <person name="Tritt A."/>
            <person name="Yoshinaga Y."/>
            <person name="Zwiers L.-H."/>
            <person name="Turgeon B.G."/>
            <person name="Goodwin S.B."/>
            <person name="Spatafora J.W."/>
            <person name="Crous P.W."/>
            <person name="Grigoriev I.V."/>
        </authorList>
    </citation>
    <scope>NUCLEOTIDE SEQUENCE</scope>
    <source>
        <strain evidence="2">P77</strain>
    </source>
</reference>